<keyword evidence="4" id="KW-1185">Reference proteome</keyword>
<dbReference type="EMBL" id="WAGX01000004">
    <property type="protein sequence ID" value="KAB1440102.1"/>
    <property type="molecule type" value="Genomic_DNA"/>
</dbReference>
<evidence type="ECO:0000313" key="4">
    <source>
        <dbReference type="Proteomes" id="UP000461768"/>
    </source>
</evidence>
<feature type="domain" description="DUF6449" evidence="2">
    <location>
        <begin position="461"/>
        <end position="569"/>
    </location>
</feature>
<comment type="caution">
    <text evidence="3">The sequence shown here is derived from an EMBL/GenBank/DDBJ whole genome shotgun (WGS) entry which is preliminary data.</text>
</comment>
<feature type="transmembrane region" description="Helical" evidence="1">
    <location>
        <begin position="20"/>
        <end position="39"/>
    </location>
</feature>
<keyword evidence="1" id="KW-0472">Membrane</keyword>
<feature type="transmembrane region" description="Helical" evidence="1">
    <location>
        <begin position="148"/>
        <end position="173"/>
    </location>
</feature>
<feature type="transmembrane region" description="Helical" evidence="1">
    <location>
        <begin position="284"/>
        <end position="304"/>
    </location>
</feature>
<evidence type="ECO:0000259" key="2">
    <source>
        <dbReference type="Pfam" id="PF20047"/>
    </source>
</evidence>
<dbReference type="RefSeq" id="WP_151143407.1">
    <property type="nucleotide sequence ID" value="NZ_WAGX01000004.1"/>
</dbReference>
<feature type="transmembrane region" description="Helical" evidence="1">
    <location>
        <begin position="344"/>
        <end position="360"/>
    </location>
</feature>
<dbReference type="AlphaFoldDB" id="A0A7V7UD61"/>
<evidence type="ECO:0000256" key="1">
    <source>
        <dbReference type="SAM" id="Phobius"/>
    </source>
</evidence>
<keyword evidence="1" id="KW-1133">Transmembrane helix</keyword>
<dbReference type="OrthoDB" id="1643401at2"/>
<sequence>MTSKSLYFNLIREDLKRRVWTISLMMLSFVIALPIFTMLRLARMKEAINNTSLLEAQKYFAKISNTNNIGLLMTIAISGAIICAMSGFFYLYSKSKVDSYHSIPVKREKLFFTIYINGIFIYVIPYLINLLLYFIIGAANGLLTGYAFTGAFEALLINLTGYLLVYSITIIAVMLTGNLIVGLMGTTVFLLYGPAIIVLKNAICETFFHTYYATEGVSDNIIYVSPIFAYVNLVTLAGKKGFGMFFIGVFIVAALAVVAGIFLYKLRPSEAAGKSMAFYQTQAVIKILIVIPVAIVGGLLFMSMSESNSFGWTIFGILFVGFLSHGIIEIIYNSDFKSIVANKLQLVICIVISLGIAGAAKEDIFQYDSYLPDKGKIESMGVSFDNLESNYEYYDFENEYPNSYQKYPYVYHTTYRLDHMNITDLSMVYPLVEYAIANNVNRIDYSQIDNSINYISFTVKYTLKNKKETYRNYTVKFDDALEYINSLYADENYKNGVYQIFSMDKNIINSVSYYNLVEGMDETLKLTREQMNEFLSIYENELRNLTATEMVESFPVTQISLEIGENDSYVVQNYYIYPSFADTIKYMESIGANLDSVIDADNIQSIIITNYTDGKLDENNITIEKPVTNEYVFTNKEDIEKITKALILDRFTNGMKYNIDLNYNYVVDIQYKYTVNNTDRAYLVIDKLSEDIRSKIQ</sequence>
<feature type="transmembrane region" description="Helical" evidence="1">
    <location>
        <begin position="69"/>
        <end position="92"/>
    </location>
</feature>
<feature type="transmembrane region" description="Helical" evidence="1">
    <location>
        <begin position="220"/>
        <end position="238"/>
    </location>
</feature>
<feature type="transmembrane region" description="Helical" evidence="1">
    <location>
        <begin position="112"/>
        <end position="136"/>
    </location>
</feature>
<keyword evidence="1" id="KW-0812">Transmembrane</keyword>
<evidence type="ECO:0000313" key="3">
    <source>
        <dbReference type="EMBL" id="KAB1440102.1"/>
    </source>
</evidence>
<feature type="transmembrane region" description="Helical" evidence="1">
    <location>
        <begin position="310"/>
        <end position="332"/>
    </location>
</feature>
<dbReference type="InterPro" id="IPR045611">
    <property type="entry name" value="DUF6449"/>
</dbReference>
<name>A0A7V7UD61_9FIRM</name>
<protein>
    <recommendedName>
        <fullName evidence="2">DUF6449 domain-containing protein</fullName>
    </recommendedName>
</protein>
<feature type="transmembrane region" description="Helical" evidence="1">
    <location>
        <begin position="244"/>
        <end position="264"/>
    </location>
</feature>
<dbReference type="Pfam" id="PF20047">
    <property type="entry name" value="DUF6449"/>
    <property type="match status" value="1"/>
</dbReference>
<dbReference type="Proteomes" id="UP000461768">
    <property type="component" value="Unassembled WGS sequence"/>
</dbReference>
<reference evidence="3 4" key="2">
    <citation type="submission" date="2020-02" db="EMBL/GenBank/DDBJ databases">
        <title>Candidatus Galacturonibacter soehngenii shows hetero-acetogenic catabolism of galacturonic acid but lacks a canonical carbon monoxide dehydrogenase/acetyl-CoA synthase complex.</title>
        <authorList>
            <person name="Diender M."/>
            <person name="Stouten G.R."/>
            <person name="Petersen J.F."/>
            <person name="Nielsen P.H."/>
            <person name="Dueholm M.S."/>
            <person name="Pronk J.T."/>
            <person name="Van Loosdrecht M.C.M."/>
        </authorList>
    </citation>
    <scope>NUCLEOTIDE SEQUENCE [LARGE SCALE GENOMIC DNA]</scope>
    <source>
        <strain evidence="3">GalUA</strain>
    </source>
</reference>
<organism evidence="3 4">
    <name type="scientific">Candidatus Galacturonatibacter soehngenii</name>
    <dbReference type="NCBI Taxonomy" id="2307010"/>
    <lineage>
        <taxon>Bacteria</taxon>
        <taxon>Bacillati</taxon>
        <taxon>Bacillota</taxon>
        <taxon>Clostridia</taxon>
        <taxon>Lachnospirales</taxon>
        <taxon>Lachnospiraceae</taxon>
        <taxon>Candidatus Galacturonatibacter</taxon>
    </lineage>
</organism>
<proteinExistence type="predicted"/>
<reference evidence="3 4" key="1">
    <citation type="submission" date="2019-09" db="EMBL/GenBank/DDBJ databases">
        <authorList>
            <person name="Valk L.C."/>
        </authorList>
    </citation>
    <scope>NUCLEOTIDE SEQUENCE [LARGE SCALE GENOMIC DNA]</scope>
    <source>
        <strain evidence="3">GalUA</strain>
    </source>
</reference>
<accession>A0A7V7UD61</accession>
<gene>
    <name evidence="3" type="ORF">F7O84_06915</name>
</gene>
<feature type="transmembrane region" description="Helical" evidence="1">
    <location>
        <begin position="179"/>
        <end position="199"/>
    </location>
</feature>